<dbReference type="SMART" id="SM00079">
    <property type="entry name" value="PBPe"/>
    <property type="match status" value="1"/>
</dbReference>
<dbReference type="Pfam" id="PF13620">
    <property type="entry name" value="CarboxypepD_reg"/>
    <property type="match status" value="1"/>
</dbReference>
<proteinExistence type="inferred from homology"/>
<reference evidence="8 9" key="1">
    <citation type="submission" date="2011-01" db="EMBL/GenBank/DDBJ databases">
        <title>Whole genome sequence of Caldisericum exile AZM16c01.</title>
        <authorList>
            <person name="Narita-Yamada S."/>
            <person name="Kawakoshi A."/>
            <person name="Nakamura S."/>
            <person name="Sasagawa M."/>
            <person name="Fukada J."/>
            <person name="Sekine M."/>
            <person name="Kato Y."/>
            <person name="Fukai R."/>
            <person name="Sasaki K."/>
            <person name="Hanamaki A."/>
            <person name="Narita H."/>
            <person name="Konno Y."/>
            <person name="Mori K."/>
            <person name="Yamazaki S."/>
            <person name="Suzuki K."/>
            <person name="Fujita N."/>
        </authorList>
    </citation>
    <scope>NUCLEOTIDE SEQUENCE [LARGE SCALE GENOMIC DNA]</scope>
    <source>
        <strain evidence="9">DSM 21853 / NBRC 104410 / AZM16c01</strain>
    </source>
</reference>
<feature type="domain" description="Solute-binding protein family 3/N-terminal" evidence="6">
    <location>
        <begin position="114"/>
        <end position="333"/>
    </location>
</feature>
<dbReference type="KEGG" id="cex:CSE_05130"/>
<evidence type="ECO:0000313" key="9">
    <source>
        <dbReference type="Proteomes" id="UP000004793"/>
    </source>
</evidence>
<dbReference type="RefSeq" id="WP_014453044.1">
    <property type="nucleotide sequence ID" value="NC_017096.1"/>
</dbReference>
<dbReference type="Proteomes" id="UP000004793">
    <property type="component" value="Chromosome"/>
</dbReference>
<feature type="chain" id="PRO_5031411163" evidence="5">
    <location>
        <begin position="26"/>
        <end position="338"/>
    </location>
</feature>
<dbReference type="GO" id="GO:0016020">
    <property type="term" value="C:membrane"/>
    <property type="evidence" value="ECO:0007669"/>
    <property type="project" value="InterPro"/>
</dbReference>
<evidence type="ECO:0000256" key="3">
    <source>
        <dbReference type="ARBA" id="ARBA00022729"/>
    </source>
</evidence>
<dbReference type="PROSITE" id="PS01039">
    <property type="entry name" value="SBP_BACTERIAL_3"/>
    <property type="match status" value="1"/>
</dbReference>
<dbReference type="CDD" id="cd13624">
    <property type="entry name" value="PBP2_Arg_Lys_His"/>
    <property type="match status" value="1"/>
</dbReference>
<feature type="signal peptide" evidence="5">
    <location>
        <begin position="1"/>
        <end position="25"/>
    </location>
</feature>
<dbReference type="GO" id="GO:0030246">
    <property type="term" value="F:carbohydrate binding"/>
    <property type="evidence" value="ECO:0007669"/>
    <property type="project" value="InterPro"/>
</dbReference>
<dbReference type="GO" id="GO:0015276">
    <property type="term" value="F:ligand-gated monoatomic ion channel activity"/>
    <property type="evidence" value="ECO:0007669"/>
    <property type="project" value="InterPro"/>
</dbReference>
<keyword evidence="9" id="KW-1185">Reference proteome</keyword>
<sequence length="338" mass="36250">MRRFTKVVAVVLVSLVMLGVLTGCASSGQVSGVVKDQGGVVVQGATVYLNDQQTSTDANGKFVFSNVKAGDYVLKVEADGATPYQESIKVSGSGVSKEVTLTFNSLARVKRAGVIVFGSDTTYAPFEWIDPQTGNAIGFDVDLANLLASKIGVKVQIVTADFSGIIPALQTGKFDAIISAMTITDERKKEVDFSDPYYNSGQVIAVQSSNNSITKPEDLVGKTVGVQTGTTGEEAAKKIKGAIVKSYPDIQLALSDLEIGRIDAVINDLPVSLYYAKTHPKVKLVGSLFTTEQYGIAFRKDEPELRDAINNALKEIKSNGEYVILYKKWFGTDPQSIP</sequence>
<organism evidence="8 9">
    <name type="scientific">Caldisericum exile (strain DSM 21853 / NBRC 104410 / AZM16c01)</name>
    <dbReference type="NCBI Taxonomy" id="511051"/>
    <lineage>
        <taxon>Bacteria</taxon>
        <taxon>Pseudomonadati</taxon>
        <taxon>Caldisericota/Cryosericota group</taxon>
        <taxon>Caldisericota</taxon>
        <taxon>Caldisericia</taxon>
        <taxon>Caldisericales</taxon>
        <taxon>Caldisericaceae</taxon>
        <taxon>Caldisericum</taxon>
    </lineage>
</organism>
<keyword evidence="3 5" id="KW-0732">Signal</keyword>
<evidence type="ECO:0000259" key="7">
    <source>
        <dbReference type="SMART" id="SM00079"/>
    </source>
</evidence>
<feature type="domain" description="Ionotropic glutamate receptor C-terminal" evidence="7">
    <location>
        <begin position="114"/>
        <end position="332"/>
    </location>
</feature>
<dbReference type="SUPFAM" id="SSF53850">
    <property type="entry name" value="Periplasmic binding protein-like II"/>
    <property type="match status" value="1"/>
</dbReference>
<evidence type="ECO:0000256" key="2">
    <source>
        <dbReference type="ARBA" id="ARBA00010333"/>
    </source>
</evidence>
<evidence type="ECO:0000256" key="4">
    <source>
        <dbReference type="RuleBase" id="RU003744"/>
    </source>
</evidence>
<name>A0A7U6GE01_CALEA</name>
<comment type="similarity">
    <text evidence="2 4">Belongs to the bacterial solute-binding protein 3 family.</text>
</comment>
<gene>
    <name evidence="8" type="ordered locus">CSE_05130</name>
</gene>
<dbReference type="Gene3D" id="2.60.40.1120">
    <property type="entry name" value="Carboxypeptidase-like, regulatory domain"/>
    <property type="match status" value="1"/>
</dbReference>
<dbReference type="InterPro" id="IPR001320">
    <property type="entry name" value="Iontro_rcpt_C"/>
</dbReference>
<dbReference type="InterPro" id="IPR001638">
    <property type="entry name" value="Solute-binding_3/MltF_N"/>
</dbReference>
<accession>A0A7U6GE01</accession>
<dbReference type="GO" id="GO:0030313">
    <property type="term" value="C:cell envelope"/>
    <property type="evidence" value="ECO:0007669"/>
    <property type="project" value="UniProtKB-SubCell"/>
</dbReference>
<dbReference type="InterPro" id="IPR013784">
    <property type="entry name" value="Carb-bd-like_fold"/>
</dbReference>
<evidence type="ECO:0000256" key="1">
    <source>
        <dbReference type="ARBA" id="ARBA00004196"/>
    </source>
</evidence>
<dbReference type="EMBL" id="AP012051">
    <property type="protein sequence ID" value="BAL80639.1"/>
    <property type="molecule type" value="Genomic_DNA"/>
</dbReference>
<protein>
    <submittedName>
        <fullName evidence="8">Glutamine ABC transporter substrate binding protein</fullName>
    </submittedName>
</protein>
<comment type="subcellular location">
    <subcellularLocation>
        <location evidence="1">Cell envelope</location>
    </subcellularLocation>
</comment>
<dbReference type="Gene3D" id="3.40.190.10">
    <property type="entry name" value="Periplasmic binding protein-like II"/>
    <property type="match status" value="2"/>
</dbReference>
<dbReference type="PANTHER" id="PTHR35936">
    <property type="entry name" value="MEMBRANE-BOUND LYTIC MUREIN TRANSGLYCOSYLASE F"/>
    <property type="match status" value="1"/>
</dbReference>
<evidence type="ECO:0000256" key="5">
    <source>
        <dbReference type="SAM" id="SignalP"/>
    </source>
</evidence>
<dbReference type="InterPro" id="IPR018313">
    <property type="entry name" value="SBP_3_CS"/>
</dbReference>
<dbReference type="PROSITE" id="PS51257">
    <property type="entry name" value="PROKAR_LIPOPROTEIN"/>
    <property type="match status" value="1"/>
</dbReference>
<dbReference type="SMART" id="SM00062">
    <property type="entry name" value="PBPb"/>
    <property type="match status" value="1"/>
</dbReference>
<dbReference type="SUPFAM" id="SSF49452">
    <property type="entry name" value="Starch-binding domain-like"/>
    <property type="match status" value="1"/>
</dbReference>
<dbReference type="Pfam" id="PF00497">
    <property type="entry name" value="SBP_bac_3"/>
    <property type="match status" value="1"/>
</dbReference>
<dbReference type="AlphaFoldDB" id="A0A7U6GE01"/>
<evidence type="ECO:0000259" key="6">
    <source>
        <dbReference type="SMART" id="SM00062"/>
    </source>
</evidence>
<evidence type="ECO:0000313" key="8">
    <source>
        <dbReference type="EMBL" id="BAL80639.1"/>
    </source>
</evidence>
<dbReference type="PANTHER" id="PTHR35936:SF17">
    <property type="entry name" value="ARGININE-BINDING EXTRACELLULAR PROTEIN ARTP"/>
    <property type="match status" value="1"/>
</dbReference>
<dbReference type="OrthoDB" id="9774451at2"/>